<sequence>MVNVKKKEINNMNEFHLQFGKLRAHDEKIFGFMRKPLGTTKINMLSCPSHLPLASIICIYIFKDLSILIFNKKKTSCKMPTKRNSC</sequence>
<evidence type="ECO:0000313" key="1">
    <source>
        <dbReference type="EMBL" id="KDO37256.1"/>
    </source>
</evidence>
<protein>
    <submittedName>
        <fullName evidence="1">Uncharacterized protein</fullName>
    </submittedName>
</protein>
<dbReference type="EMBL" id="KK791335">
    <property type="protein sequence ID" value="KDO37256.1"/>
    <property type="molecule type" value="Genomic_DNA"/>
</dbReference>
<dbReference type="AlphaFoldDB" id="A0A067DF59"/>
<name>A0A067DF59_CITSI</name>
<gene>
    <name evidence="1" type="ORF">CISIN_1g034720mg</name>
</gene>
<evidence type="ECO:0000313" key="2">
    <source>
        <dbReference type="Proteomes" id="UP000027120"/>
    </source>
</evidence>
<proteinExistence type="predicted"/>
<keyword evidence="2" id="KW-1185">Reference proteome</keyword>
<organism evidence="1 2">
    <name type="scientific">Citrus sinensis</name>
    <name type="common">Sweet orange</name>
    <name type="synonym">Citrus aurantium var. sinensis</name>
    <dbReference type="NCBI Taxonomy" id="2711"/>
    <lineage>
        <taxon>Eukaryota</taxon>
        <taxon>Viridiplantae</taxon>
        <taxon>Streptophyta</taxon>
        <taxon>Embryophyta</taxon>
        <taxon>Tracheophyta</taxon>
        <taxon>Spermatophyta</taxon>
        <taxon>Magnoliopsida</taxon>
        <taxon>eudicotyledons</taxon>
        <taxon>Gunneridae</taxon>
        <taxon>Pentapetalae</taxon>
        <taxon>rosids</taxon>
        <taxon>malvids</taxon>
        <taxon>Sapindales</taxon>
        <taxon>Rutaceae</taxon>
        <taxon>Aurantioideae</taxon>
        <taxon>Citrus</taxon>
    </lineage>
</organism>
<accession>A0A067DF59</accession>
<reference evidence="1 2" key="1">
    <citation type="submission" date="2014-04" db="EMBL/GenBank/DDBJ databases">
        <authorList>
            <consortium name="International Citrus Genome Consortium"/>
            <person name="Gmitter F."/>
            <person name="Chen C."/>
            <person name="Farmerie W."/>
            <person name="Harkins T."/>
            <person name="Desany B."/>
            <person name="Mohiuddin M."/>
            <person name="Kodira C."/>
            <person name="Borodovsky M."/>
            <person name="Lomsadze A."/>
            <person name="Burns P."/>
            <person name="Jenkins J."/>
            <person name="Prochnik S."/>
            <person name="Shu S."/>
            <person name="Chapman J."/>
            <person name="Pitluck S."/>
            <person name="Schmutz J."/>
            <person name="Rokhsar D."/>
        </authorList>
    </citation>
    <scope>NUCLEOTIDE SEQUENCE</scope>
</reference>
<dbReference type="Proteomes" id="UP000027120">
    <property type="component" value="Unassembled WGS sequence"/>
</dbReference>